<dbReference type="FunFam" id="2.60.40.10:FF:000214">
    <property type="entry name" value="titin isoform X1"/>
    <property type="match status" value="5"/>
</dbReference>
<evidence type="ECO:0000256" key="20">
    <source>
        <dbReference type="ARBA" id="ARBA00047899"/>
    </source>
</evidence>
<evidence type="ECO:0000256" key="19">
    <source>
        <dbReference type="ARBA" id="ARBA00023319"/>
    </source>
</evidence>
<evidence type="ECO:0000256" key="22">
    <source>
        <dbReference type="SAM" id="MobiDB-lite"/>
    </source>
</evidence>
<dbReference type="InterPro" id="IPR003598">
    <property type="entry name" value="Ig_sub2"/>
</dbReference>
<sequence length="2066" mass="233728">MQRKPSPPAAKAERSPVSEEMSPPEGVNASTTEPPFKQKGKVPVQETKTPDSPKLRSKFTRKPKEKEPEPEMVKLKKIPVKTPEPEKQVETHKAEVTRRQDPELMARGLHDREDREVITLGRTDRLFTAEEETVQLRYFEEAERVVVVQKTEKEGWTRTVKPQKEQEPDRPSVDKKKITKLPKSDEPKESVKLKPFEKSGKPEEEPQKIQLKKVPAKPKEPEKEVITHKVETIRHYDTELTVQKLRDREDREVITLSRRERVFTAAEETSELGSVQEPEQPEAEDEKSRWIRTPKAPKDEEPEPDLSKKKIRKLPKTEEEQEVVTLKPFEKPQKPEEAEPLKAQKEAQAQTDTKRTPVQRAETPQRDQPSAADKDRTHEDVPVKSPEVVHLVDKDQTEIQQTNKVDQVPEPEEPSAANKLRGKPPFTPDKEKEKVLLKPYSKDFKTEDKTETTPEDEKNKSVDIKIPKRKSPKDETPLRKVEKTMTPKKKDEKPGDKEEAVVPLKTLIPPGEKEVILQKEAERELPQKQADIFNKGVKLQKTPSLRVRKDKVEEEKSLKPTEQLKKMELKTTPSPRDSTEALTLKKVLKKPSAEEKPESVRIPLVKEVSPGAVHMKKVPTQPEEEVFEEEEAGDEEEEAWGWELVPPDDWDGEGVDGVLETPGMPGDGKPSEEPVKGRGRGLGARQTPSPGDGGRGRGLRPGGKGPSPPEDPFGGFKLKAVPLKFIKKLKDIVLQEAESIGSAAVFECEVSPSTAITSWMKDGSNLRESPKHKFTSDGKDRKLNIIDVQLSDTGEYSCVAKNAGKEITCTAKLIVEELPVKWLKDLEPETTCMKSQPMYLTCELNKEREVIWKRNGALLKQQAGKVAINIIGMQHAVTIQNATEDDAGAYTCEVDGQEDVKTTTNVKVIEIIKDWLVKPLRDQHVKPKAKATFKCELFKDTPNWKWFKGDEELAPSDKVEVKKDGKDMTLTVNSCQPDDVADYTIQVEDRRYTAKLTLGEREAEVLKPLASVEVVEKEEANFDTEISEEDVVGEWKLRGQVLIRSPTCDIKSDGRKRFLTLKNVQLDQAGEVSYQALNAATSAMLTVKEIEMGFIDQLKDVSVPEKKQAKFECTITKDVPKVMWFRGAEIVTPSPKYEIIDDGKKHMLIINSCEFDDEAQYTIEVLGQKSSAQLAVEGMRLKFVQQLQDQTVKEGQTVTFELALSHENVPVVWYRNEVKLHVSRSVLTHVEGKRHSLEMRTLTLDDTCQIKAEAKGLYTVAKLTVIEGDAVFVVKLQDYTATEKDEVSLDCELSKDVPVMWFHEEKEIITSKMVVMRSEGTRRSLVLKKVESSGRGKYVCDCGTDKTSANISIEARDIKVVRPVYGVELFDGETARFEVEISEDDVHGQWKLNGEVLSPSSDIDIIEEGGKHTLILYNCRVSMTGEVAYAAATAKCSANLKVKELPLNFLASLNDVQVYEKDEARFEIEVSRVAKSFRWLKGSQELQSDDKYQITQEGNMYVLVIQSAAYDDEAKYMFEAEDKRTTAKLVIQGIRLEFVKPIKDVTVKERETAEFSFELSHEKISVVWYKNDVRLLPSKVVHMSDQGKIHTLAFKEVTIDDTSMIKVEVMDKTMTAMLTVIEGDLYFTTKLQNYTAVEKDEVKLVCELSKAVADVKWFKDGQEMTPSKNIAISSDGKRRILMVRKAEKANTGSYTCDCGSDKTTAILNIEERDIKVVRPLYSVEVTETETAKFETEISEEDVHGKWKLKGEPLHQSPDVEMKEEGTKHMLILYNVRMDMAGGVDFCAANAKSNAQLRVKARSIGLTRPLQDVTVTAGETATFECELSYEGIELQWFLGGKKMEASDRVKTRVAGRVHALTLRDVTLSEAGEVKLTAKDFQTQAQLIVREPAVEFTKPLVDQTVEEEATTTLECEVSRENAEVQWFREGQEIRKTKKFDLIADGRKRALVIRSCTPDDAKMYTCDTKEFKTSCFLEVTPPHVEFTKPLQDVEVKEKESAKFECEVSRESAKVRWFKDGSEIRKGKKYEMISKGVQRILIVHKSVFDDEAEYECDARTSKTSGLLTVT</sequence>
<keyword evidence="19" id="KW-0393">Immunoglobulin domain</keyword>
<feature type="region of interest" description="Disordered" evidence="22">
    <location>
        <begin position="150"/>
        <end position="224"/>
    </location>
</feature>
<evidence type="ECO:0000256" key="18">
    <source>
        <dbReference type="ARBA" id="ARBA00023242"/>
    </source>
</evidence>
<name>A0A9N7TU43_PLEPL</name>
<dbReference type="PROSITE" id="PS50835">
    <property type="entry name" value="IG_LIKE"/>
    <property type="match status" value="6"/>
</dbReference>
<dbReference type="InterPro" id="IPR013098">
    <property type="entry name" value="Ig_I-set"/>
</dbReference>
<feature type="compositionally biased region" description="Acidic residues" evidence="22">
    <location>
        <begin position="622"/>
        <end position="654"/>
    </location>
</feature>
<dbReference type="SUPFAM" id="SSF48726">
    <property type="entry name" value="Immunoglobulin"/>
    <property type="match status" value="15"/>
</dbReference>
<dbReference type="CDD" id="cd00096">
    <property type="entry name" value="Ig"/>
    <property type="match status" value="2"/>
</dbReference>
<comment type="similarity">
    <text evidence="4">Belongs to the protein kinase superfamily. CAMK Ser/Thr protein kinase family.</text>
</comment>
<feature type="compositionally biased region" description="Basic and acidic residues" evidence="22">
    <location>
        <begin position="62"/>
        <end position="74"/>
    </location>
</feature>
<dbReference type="InterPro" id="IPR052385">
    <property type="entry name" value="Obscurin/Obscurin-like_Reg"/>
</dbReference>
<organism evidence="24 25">
    <name type="scientific">Pleuronectes platessa</name>
    <name type="common">European plaice</name>
    <dbReference type="NCBI Taxonomy" id="8262"/>
    <lineage>
        <taxon>Eukaryota</taxon>
        <taxon>Metazoa</taxon>
        <taxon>Chordata</taxon>
        <taxon>Craniata</taxon>
        <taxon>Vertebrata</taxon>
        <taxon>Euteleostomi</taxon>
        <taxon>Actinopterygii</taxon>
        <taxon>Neopterygii</taxon>
        <taxon>Teleostei</taxon>
        <taxon>Neoteleostei</taxon>
        <taxon>Acanthomorphata</taxon>
        <taxon>Carangaria</taxon>
        <taxon>Pleuronectiformes</taxon>
        <taxon>Pleuronectoidei</taxon>
        <taxon>Pleuronectidae</taxon>
        <taxon>Pleuronectes</taxon>
    </lineage>
</organism>
<keyword evidence="10" id="KW-0479">Metal-binding</keyword>
<evidence type="ECO:0000256" key="13">
    <source>
        <dbReference type="ARBA" id="ARBA00022777"/>
    </source>
</evidence>
<feature type="non-terminal residue" evidence="24">
    <location>
        <position position="1"/>
    </location>
</feature>
<dbReference type="EC" id="2.7.11.1" evidence="5"/>
<evidence type="ECO:0000256" key="4">
    <source>
        <dbReference type="ARBA" id="ARBA00006692"/>
    </source>
</evidence>
<comment type="caution">
    <text evidence="24">The sequence shown here is derived from an EMBL/GenBank/DDBJ whole genome shotgun (WGS) entry which is preliminary data.</text>
</comment>
<evidence type="ECO:0000259" key="23">
    <source>
        <dbReference type="PROSITE" id="PS50835"/>
    </source>
</evidence>
<dbReference type="InterPro" id="IPR007110">
    <property type="entry name" value="Ig-like_dom"/>
</dbReference>
<keyword evidence="11" id="KW-0677">Repeat</keyword>
<evidence type="ECO:0000256" key="21">
    <source>
        <dbReference type="ARBA" id="ARBA00048679"/>
    </source>
</evidence>
<dbReference type="InterPro" id="IPR013783">
    <property type="entry name" value="Ig-like_fold"/>
</dbReference>
<keyword evidence="18" id="KW-0539">Nucleus</keyword>
<evidence type="ECO:0000256" key="5">
    <source>
        <dbReference type="ARBA" id="ARBA00012513"/>
    </source>
</evidence>
<keyword evidence="17" id="KW-1015">Disulfide bond</keyword>
<dbReference type="GO" id="GO:0046872">
    <property type="term" value="F:metal ion binding"/>
    <property type="evidence" value="ECO:0007669"/>
    <property type="project" value="UniProtKB-KW"/>
</dbReference>
<dbReference type="GO" id="GO:0005524">
    <property type="term" value="F:ATP binding"/>
    <property type="evidence" value="ECO:0007669"/>
    <property type="project" value="UniProtKB-KW"/>
</dbReference>
<evidence type="ECO:0000256" key="15">
    <source>
        <dbReference type="ARBA" id="ARBA00022842"/>
    </source>
</evidence>
<evidence type="ECO:0000256" key="1">
    <source>
        <dbReference type="ARBA" id="ARBA00001946"/>
    </source>
</evidence>
<feature type="domain" description="Ig-like" evidence="23">
    <location>
        <begin position="1890"/>
        <end position="1963"/>
    </location>
</feature>
<keyword evidence="13" id="KW-0418">Kinase</keyword>
<comment type="catalytic activity">
    <reaction evidence="20">
        <text>L-threonyl-[protein] + ATP = O-phospho-L-threonyl-[protein] + ADP + H(+)</text>
        <dbReference type="Rhea" id="RHEA:46608"/>
        <dbReference type="Rhea" id="RHEA-COMP:11060"/>
        <dbReference type="Rhea" id="RHEA-COMP:11605"/>
        <dbReference type="ChEBI" id="CHEBI:15378"/>
        <dbReference type="ChEBI" id="CHEBI:30013"/>
        <dbReference type="ChEBI" id="CHEBI:30616"/>
        <dbReference type="ChEBI" id="CHEBI:61977"/>
        <dbReference type="ChEBI" id="CHEBI:456216"/>
        <dbReference type="EC" id="2.7.11.1"/>
    </reaction>
</comment>
<evidence type="ECO:0000256" key="9">
    <source>
        <dbReference type="ARBA" id="ARBA00022679"/>
    </source>
</evidence>
<dbReference type="InterPro" id="IPR036179">
    <property type="entry name" value="Ig-like_dom_sf"/>
</dbReference>
<evidence type="ECO:0000256" key="8">
    <source>
        <dbReference type="ARBA" id="ARBA00022553"/>
    </source>
</evidence>
<gene>
    <name evidence="24" type="ORF">PLEPLA_LOCUS6784</name>
</gene>
<evidence type="ECO:0000256" key="6">
    <source>
        <dbReference type="ARBA" id="ARBA00022490"/>
    </source>
</evidence>
<evidence type="ECO:0000256" key="3">
    <source>
        <dbReference type="ARBA" id="ARBA00004496"/>
    </source>
</evidence>
<dbReference type="FunFam" id="2.60.40.10:FF:000050">
    <property type="entry name" value="Titin isoform B"/>
    <property type="match status" value="5"/>
</dbReference>
<feature type="region of interest" description="Disordered" evidence="22">
    <location>
        <begin position="259"/>
        <end position="506"/>
    </location>
</feature>
<dbReference type="SMART" id="SM00409">
    <property type="entry name" value="IG"/>
    <property type="match status" value="15"/>
</dbReference>
<dbReference type="GO" id="GO:0005737">
    <property type="term" value="C:cytoplasm"/>
    <property type="evidence" value="ECO:0007669"/>
    <property type="project" value="UniProtKB-SubCell"/>
</dbReference>
<keyword evidence="14" id="KW-0067">ATP-binding</keyword>
<keyword evidence="12" id="KW-0547">Nucleotide-binding</keyword>
<feature type="compositionally biased region" description="Basic and acidic residues" evidence="22">
    <location>
        <begin position="550"/>
        <end position="569"/>
    </location>
</feature>
<evidence type="ECO:0000313" key="25">
    <source>
        <dbReference type="Proteomes" id="UP001153269"/>
    </source>
</evidence>
<dbReference type="Proteomes" id="UP001153269">
    <property type="component" value="Unassembled WGS sequence"/>
</dbReference>
<dbReference type="Gene3D" id="2.60.40.10">
    <property type="entry name" value="Immunoglobulins"/>
    <property type="match status" value="15"/>
</dbReference>
<evidence type="ECO:0000256" key="11">
    <source>
        <dbReference type="ARBA" id="ARBA00022737"/>
    </source>
</evidence>
<feature type="domain" description="Ig-like" evidence="23">
    <location>
        <begin position="1979"/>
        <end position="2066"/>
    </location>
</feature>
<dbReference type="GO" id="GO:0005634">
    <property type="term" value="C:nucleus"/>
    <property type="evidence" value="ECO:0007669"/>
    <property type="project" value="UniProtKB-SubCell"/>
</dbReference>
<feature type="domain" description="Ig-like" evidence="23">
    <location>
        <begin position="1269"/>
        <end position="1352"/>
    </location>
</feature>
<evidence type="ECO:0000256" key="7">
    <source>
        <dbReference type="ARBA" id="ARBA00022527"/>
    </source>
</evidence>
<feature type="compositionally biased region" description="Basic and acidic residues" evidence="22">
    <location>
        <begin position="372"/>
        <end position="382"/>
    </location>
</feature>
<feature type="compositionally biased region" description="Basic and acidic residues" evidence="22">
    <location>
        <begin position="83"/>
        <end position="110"/>
    </location>
</feature>
<evidence type="ECO:0000256" key="14">
    <source>
        <dbReference type="ARBA" id="ARBA00022840"/>
    </source>
</evidence>
<dbReference type="EMBL" id="CADEAL010000352">
    <property type="protein sequence ID" value="CAB1418957.1"/>
    <property type="molecule type" value="Genomic_DNA"/>
</dbReference>
<feature type="region of interest" description="Disordered" evidence="22">
    <location>
        <begin position="1"/>
        <end position="110"/>
    </location>
</feature>
<evidence type="ECO:0000256" key="16">
    <source>
        <dbReference type="ARBA" id="ARBA00022860"/>
    </source>
</evidence>
<feature type="domain" description="Ig-like" evidence="23">
    <location>
        <begin position="831"/>
        <end position="904"/>
    </location>
</feature>
<accession>A0A9N7TU43</accession>
<keyword evidence="6" id="KW-0963">Cytoplasm</keyword>
<dbReference type="FunFam" id="2.60.40.10:FF:000148">
    <property type="entry name" value="titin isoform X1"/>
    <property type="match status" value="4"/>
</dbReference>
<keyword evidence="16" id="KW-0112">Calmodulin-binding</keyword>
<feature type="region of interest" description="Disordered" evidence="22">
    <location>
        <begin position="548"/>
        <end position="580"/>
    </location>
</feature>
<reference evidence="24" key="1">
    <citation type="submission" date="2020-03" db="EMBL/GenBank/DDBJ databases">
        <authorList>
            <person name="Weist P."/>
        </authorList>
    </citation>
    <scope>NUCLEOTIDE SEQUENCE</scope>
</reference>
<dbReference type="GO" id="GO:0005516">
    <property type="term" value="F:calmodulin binding"/>
    <property type="evidence" value="ECO:0007669"/>
    <property type="project" value="UniProtKB-KW"/>
</dbReference>
<dbReference type="PANTHER" id="PTHR35971:SF5">
    <property type="entry name" value="OBSCURIN LIKE CYTOSKELETAL ADAPTOR 1"/>
    <property type="match status" value="1"/>
</dbReference>
<keyword evidence="25" id="KW-1185">Reference proteome</keyword>
<feature type="region of interest" description="Disordered" evidence="22">
    <location>
        <begin position="613"/>
        <end position="715"/>
    </location>
</feature>
<protein>
    <recommendedName>
        <fullName evidence="5">non-specific serine/threonine protein kinase</fullName>
        <ecNumber evidence="5">2.7.11.1</ecNumber>
    </recommendedName>
</protein>
<keyword evidence="7" id="KW-0723">Serine/threonine-protein kinase</keyword>
<dbReference type="SMART" id="SM00408">
    <property type="entry name" value="IGc2"/>
    <property type="match status" value="8"/>
</dbReference>
<feature type="compositionally biased region" description="Basic and acidic residues" evidence="22">
    <location>
        <begin position="328"/>
        <end position="345"/>
    </location>
</feature>
<keyword evidence="9" id="KW-0808">Transferase</keyword>
<dbReference type="PANTHER" id="PTHR35971">
    <property type="entry name" value="SI:DKEY-31G6.6"/>
    <property type="match status" value="1"/>
</dbReference>
<comment type="cofactor">
    <cofactor evidence="1">
        <name>Mg(2+)</name>
        <dbReference type="ChEBI" id="CHEBI:18420"/>
    </cofactor>
</comment>
<evidence type="ECO:0000256" key="10">
    <source>
        <dbReference type="ARBA" id="ARBA00022723"/>
    </source>
</evidence>
<comment type="subcellular location">
    <subcellularLocation>
        <location evidence="3">Cytoplasm</location>
    </subcellularLocation>
    <subcellularLocation>
        <location evidence="2">Nucleus</location>
    </subcellularLocation>
</comment>
<feature type="domain" description="Ig-like" evidence="23">
    <location>
        <begin position="1616"/>
        <end position="1696"/>
    </location>
</feature>
<feature type="domain" description="Ig-like" evidence="23">
    <location>
        <begin position="722"/>
        <end position="808"/>
    </location>
</feature>
<feature type="compositionally biased region" description="Basic and acidic residues" evidence="22">
    <location>
        <begin position="428"/>
        <end position="500"/>
    </location>
</feature>
<proteinExistence type="inferred from homology"/>
<dbReference type="Pfam" id="PF07679">
    <property type="entry name" value="I-set"/>
    <property type="match status" value="13"/>
</dbReference>
<evidence type="ECO:0000256" key="2">
    <source>
        <dbReference type="ARBA" id="ARBA00004123"/>
    </source>
</evidence>
<dbReference type="InterPro" id="IPR003599">
    <property type="entry name" value="Ig_sub"/>
</dbReference>
<evidence type="ECO:0000256" key="17">
    <source>
        <dbReference type="ARBA" id="ARBA00023157"/>
    </source>
</evidence>
<keyword evidence="8" id="KW-0597">Phosphoprotein</keyword>
<evidence type="ECO:0000256" key="12">
    <source>
        <dbReference type="ARBA" id="ARBA00022741"/>
    </source>
</evidence>
<dbReference type="GO" id="GO:0004674">
    <property type="term" value="F:protein serine/threonine kinase activity"/>
    <property type="evidence" value="ECO:0007669"/>
    <property type="project" value="UniProtKB-KW"/>
</dbReference>
<feature type="compositionally biased region" description="Basic and acidic residues" evidence="22">
    <location>
        <begin position="150"/>
        <end position="207"/>
    </location>
</feature>
<evidence type="ECO:0000313" key="24">
    <source>
        <dbReference type="EMBL" id="CAB1418957.1"/>
    </source>
</evidence>
<keyword evidence="15" id="KW-0460">Magnesium</keyword>
<comment type="catalytic activity">
    <reaction evidence="21">
        <text>L-seryl-[protein] + ATP = O-phospho-L-seryl-[protein] + ADP + H(+)</text>
        <dbReference type="Rhea" id="RHEA:17989"/>
        <dbReference type="Rhea" id="RHEA-COMP:9863"/>
        <dbReference type="Rhea" id="RHEA-COMP:11604"/>
        <dbReference type="ChEBI" id="CHEBI:15378"/>
        <dbReference type="ChEBI" id="CHEBI:29999"/>
        <dbReference type="ChEBI" id="CHEBI:30616"/>
        <dbReference type="ChEBI" id="CHEBI:83421"/>
        <dbReference type="ChEBI" id="CHEBI:456216"/>
        <dbReference type="EC" id="2.7.11.1"/>
    </reaction>
</comment>